<gene>
    <name evidence="1" type="ORF">CHS0354_025915</name>
</gene>
<dbReference type="EMBL" id="JAEAOA010001549">
    <property type="protein sequence ID" value="KAK3603310.1"/>
    <property type="molecule type" value="Genomic_DNA"/>
</dbReference>
<evidence type="ECO:0000313" key="2">
    <source>
        <dbReference type="Proteomes" id="UP001195483"/>
    </source>
</evidence>
<keyword evidence="2" id="KW-1185">Reference proteome</keyword>
<proteinExistence type="predicted"/>
<name>A0AAE0T4V8_9BIVA</name>
<reference evidence="1" key="1">
    <citation type="journal article" date="2021" name="Genome Biol. Evol.">
        <title>A High-Quality Reference Genome for a Parasitic Bivalve with Doubly Uniparental Inheritance (Bivalvia: Unionida).</title>
        <authorList>
            <person name="Smith C.H."/>
        </authorList>
    </citation>
    <scope>NUCLEOTIDE SEQUENCE</scope>
    <source>
        <strain evidence="1">CHS0354</strain>
    </source>
</reference>
<dbReference type="Proteomes" id="UP001195483">
    <property type="component" value="Unassembled WGS sequence"/>
</dbReference>
<feature type="non-terminal residue" evidence="1">
    <location>
        <position position="72"/>
    </location>
</feature>
<reference evidence="1" key="2">
    <citation type="journal article" date="2021" name="Genome Biol. Evol.">
        <title>Developing a high-quality reference genome for a parasitic bivalve with doubly uniparental inheritance (Bivalvia: Unionida).</title>
        <authorList>
            <person name="Smith C.H."/>
        </authorList>
    </citation>
    <scope>NUCLEOTIDE SEQUENCE</scope>
    <source>
        <strain evidence="1">CHS0354</strain>
        <tissue evidence="1">Mantle</tissue>
    </source>
</reference>
<dbReference type="AlphaFoldDB" id="A0AAE0T4V8"/>
<reference evidence="1" key="3">
    <citation type="submission" date="2023-05" db="EMBL/GenBank/DDBJ databases">
        <authorList>
            <person name="Smith C.H."/>
        </authorList>
    </citation>
    <scope>NUCLEOTIDE SEQUENCE</scope>
    <source>
        <strain evidence="1">CHS0354</strain>
        <tissue evidence="1">Mantle</tissue>
    </source>
</reference>
<organism evidence="1 2">
    <name type="scientific">Potamilus streckersoni</name>
    <dbReference type="NCBI Taxonomy" id="2493646"/>
    <lineage>
        <taxon>Eukaryota</taxon>
        <taxon>Metazoa</taxon>
        <taxon>Spiralia</taxon>
        <taxon>Lophotrochozoa</taxon>
        <taxon>Mollusca</taxon>
        <taxon>Bivalvia</taxon>
        <taxon>Autobranchia</taxon>
        <taxon>Heteroconchia</taxon>
        <taxon>Palaeoheterodonta</taxon>
        <taxon>Unionida</taxon>
        <taxon>Unionoidea</taxon>
        <taxon>Unionidae</taxon>
        <taxon>Ambleminae</taxon>
        <taxon>Lampsilini</taxon>
        <taxon>Potamilus</taxon>
    </lineage>
</organism>
<evidence type="ECO:0000313" key="1">
    <source>
        <dbReference type="EMBL" id="KAK3603310.1"/>
    </source>
</evidence>
<comment type="caution">
    <text evidence="1">The sequence shown here is derived from an EMBL/GenBank/DDBJ whole genome shotgun (WGS) entry which is preliminary data.</text>
</comment>
<protein>
    <submittedName>
        <fullName evidence="1">Uncharacterized protein</fullName>
    </submittedName>
</protein>
<accession>A0AAE0T4V8</accession>
<sequence>MESFFEQCCPSLSNSEIKIHHESQASIKRHMKSLHDKTDLASEDIAADHVAKCINYGAGDGIKQKAYLRTGG</sequence>